<evidence type="ECO:0000259" key="1">
    <source>
        <dbReference type="SMART" id="SM00471"/>
    </source>
</evidence>
<proteinExistence type="predicted"/>
<dbReference type="KEGG" id="bco:Bcell_2178"/>
<dbReference type="AlphaFoldDB" id="E6U261"/>
<protein>
    <submittedName>
        <fullName evidence="2">Metal dependent phosphohydrolase</fullName>
    </submittedName>
</protein>
<dbReference type="STRING" id="649639.Bcell_2178"/>
<dbReference type="PANTHER" id="PTHR33594:SF1">
    <property type="entry name" value="HD_PDEASE DOMAIN-CONTAINING PROTEIN"/>
    <property type="match status" value="1"/>
</dbReference>
<dbReference type="HOGENOM" id="CLU_036524_2_2_9"/>
<dbReference type="InterPro" id="IPR006674">
    <property type="entry name" value="HD_domain"/>
</dbReference>
<dbReference type="CDD" id="cd00077">
    <property type="entry name" value="HDc"/>
    <property type="match status" value="1"/>
</dbReference>
<dbReference type="SUPFAM" id="SSF109604">
    <property type="entry name" value="HD-domain/PDEase-like"/>
    <property type="match status" value="1"/>
</dbReference>
<dbReference type="EMBL" id="CP002394">
    <property type="protein sequence ID" value="ADU30439.1"/>
    <property type="molecule type" value="Genomic_DNA"/>
</dbReference>
<dbReference type="RefSeq" id="WP_013488775.1">
    <property type="nucleotide sequence ID" value="NC_014829.1"/>
</dbReference>
<dbReference type="Pfam" id="PF01966">
    <property type="entry name" value="HD"/>
    <property type="match status" value="1"/>
</dbReference>
<sequence length="213" mass="24572">MNESISRTEKMVKEVFRDDSTGHDWFHTERVRNVAVQLAEMEGGNAFVCEMAALLHDVADEKFNENEEAGINRVKEWLLDLHIEEELIREIMNCISTVSYKGGNNKAPTSLEGKIVQDADRLDAIGAIGVARCFMYAGATKGKMHDPEMKPRESMTKEEYRKKEGTAINHFYEKLLKLKKLMNTSSGKKLADERHEYMNTFLEQFFQEWEGKR</sequence>
<reference evidence="2" key="1">
    <citation type="submission" date="2010-12" db="EMBL/GenBank/DDBJ databases">
        <title>Complete sequence of Bacillus cellulosilyticus DSM 2522.</title>
        <authorList>
            <consortium name="US DOE Joint Genome Institute"/>
            <person name="Lucas S."/>
            <person name="Copeland A."/>
            <person name="Lapidus A."/>
            <person name="Cheng J.-F."/>
            <person name="Bruce D."/>
            <person name="Goodwin L."/>
            <person name="Pitluck S."/>
            <person name="Chertkov O."/>
            <person name="Detter J.C."/>
            <person name="Han C."/>
            <person name="Tapia R."/>
            <person name="Land M."/>
            <person name="Hauser L."/>
            <person name="Jeffries C."/>
            <person name="Kyrpides N."/>
            <person name="Ivanova N."/>
            <person name="Mikhailova N."/>
            <person name="Brumm P."/>
            <person name="Mead D."/>
            <person name="Woyke T."/>
        </authorList>
    </citation>
    <scope>NUCLEOTIDE SEQUENCE [LARGE SCALE GENOMIC DNA]</scope>
    <source>
        <strain evidence="2">DSM 2522</strain>
    </source>
</reference>
<feature type="domain" description="HD/PDEase" evidence="1">
    <location>
        <begin position="20"/>
        <end position="134"/>
    </location>
</feature>
<dbReference type="InterPro" id="IPR003607">
    <property type="entry name" value="HD/PDEase_dom"/>
</dbReference>
<evidence type="ECO:0000313" key="2">
    <source>
        <dbReference type="EMBL" id="ADU30439.1"/>
    </source>
</evidence>
<dbReference type="GO" id="GO:0016787">
    <property type="term" value="F:hydrolase activity"/>
    <property type="evidence" value="ECO:0007669"/>
    <property type="project" value="UniProtKB-KW"/>
</dbReference>
<dbReference type="PANTHER" id="PTHR33594">
    <property type="entry name" value="SUPERFAMILY HYDROLASE, PUTATIVE (AFU_ORTHOLOGUE AFUA_1G03035)-RELATED"/>
    <property type="match status" value="1"/>
</dbReference>
<dbReference type="eggNOG" id="COG1418">
    <property type="taxonomic scope" value="Bacteria"/>
</dbReference>
<dbReference type="SMART" id="SM00471">
    <property type="entry name" value="HDc"/>
    <property type="match status" value="1"/>
</dbReference>
<keyword evidence="3" id="KW-1185">Reference proteome</keyword>
<dbReference type="Proteomes" id="UP000001401">
    <property type="component" value="Chromosome"/>
</dbReference>
<evidence type="ECO:0000313" key="3">
    <source>
        <dbReference type="Proteomes" id="UP000001401"/>
    </source>
</evidence>
<organism evidence="2 3">
    <name type="scientific">Evansella cellulosilytica (strain ATCC 21833 / DSM 2522 / FERM P-1141 / JCM 9156 / N-4)</name>
    <name type="common">Bacillus cellulosilyticus</name>
    <dbReference type="NCBI Taxonomy" id="649639"/>
    <lineage>
        <taxon>Bacteria</taxon>
        <taxon>Bacillati</taxon>
        <taxon>Bacillota</taxon>
        <taxon>Bacilli</taxon>
        <taxon>Bacillales</taxon>
        <taxon>Bacillaceae</taxon>
        <taxon>Evansella</taxon>
    </lineage>
</organism>
<gene>
    <name evidence="2" type="ordered locus">Bcell_2178</name>
</gene>
<keyword evidence="2" id="KW-0378">Hydrolase</keyword>
<dbReference type="OrthoDB" id="9797344at2"/>
<name>E6U261_EVAC2</name>
<dbReference type="Gene3D" id="1.20.58.1910">
    <property type="match status" value="1"/>
</dbReference>
<accession>E6U261</accession>
<dbReference type="Gene3D" id="1.10.472.50">
    <property type="entry name" value="HD-domain/PDEase-like"/>
    <property type="match status" value="1"/>
</dbReference>